<dbReference type="InterPro" id="IPR039420">
    <property type="entry name" value="WalR-like"/>
</dbReference>
<dbReference type="InterPro" id="IPR016032">
    <property type="entry name" value="Sig_transdc_resp-reg_C-effctor"/>
</dbReference>
<dbReference type="CDD" id="cd00383">
    <property type="entry name" value="trans_reg_C"/>
    <property type="match status" value="1"/>
</dbReference>
<dbReference type="PANTHER" id="PTHR48111">
    <property type="entry name" value="REGULATOR OF RPOS"/>
    <property type="match status" value="1"/>
</dbReference>
<dbReference type="PROSITE" id="PS50110">
    <property type="entry name" value="RESPONSE_REGULATORY"/>
    <property type="match status" value="1"/>
</dbReference>
<name>A0ABS0H6Y2_9ACTN</name>
<dbReference type="Gene3D" id="3.40.50.2300">
    <property type="match status" value="1"/>
</dbReference>
<evidence type="ECO:0000256" key="2">
    <source>
        <dbReference type="PROSITE-ProRule" id="PRU00169"/>
    </source>
</evidence>
<evidence type="ECO:0000256" key="3">
    <source>
        <dbReference type="PROSITE-ProRule" id="PRU01091"/>
    </source>
</evidence>
<evidence type="ECO:0000259" key="5">
    <source>
        <dbReference type="PROSITE" id="PS51755"/>
    </source>
</evidence>
<dbReference type="Pfam" id="PF00072">
    <property type="entry name" value="Response_reg"/>
    <property type="match status" value="1"/>
</dbReference>
<dbReference type="EMBL" id="JADPUN010000300">
    <property type="protein sequence ID" value="MBF9133887.1"/>
    <property type="molecule type" value="Genomic_DNA"/>
</dbReference>
<dbReference type="Gene3D" id="6.10.250.690">
    <property type="match status" value="1"/>
</dbReference>
<evidence type="ECO:0000259" key="4">
    <source>
        <dbReference type="PROSITE" id="PS50110"/>
    </source>
</evidence>
<dbReference type="PROSITE" id="PS51755">
    <property type="entry name" value="OMPR_PHOB"/>
    <property type="match status" value="1"/>
</dbReference>
<evidence type="ECO:0000313" key="7">
    <source>
        <dbReference type="Proteomes" id="UP000638560"/>
    </source>
</evidence>
<dbReference type="SUPFAM" id="SSF52172">
    <property type="entry name" value="CheY-like"/>
    <property type="match status" value="1"/>
</dbReference>
<evidence type="ECO:0000256" key="1">
    <source>
        <dbReference type="ARBA" id="ARBA00023125"/>
    </source>
</evidence>
<dbReference type="Pfam" id="PF00486">
    <property type="entry name" value="Trans_reg_C"/>
    <property type="match status" value="1"/>
</dbReference>
<feature type="modified residue" description="4-aspartylphosphate" evidence="2">
    <location>
        <position position="69"/>
    </location>
</feature>
<dbReference type="PANTHER" id="PTHR48111:SF28">
    <property type="entry name" value="TRANSCRIPTIONAL REGULATORY PROTEIN TCRX-RELATED"/>
    <property type="match status" value="1"/>
</dbReference>
<accession>A0ABS0H6Y2</accession>
<dbReference type="SMART" id="SM00448">
    <property type="entry name" value="REC"/>
    <property type="match status" value="1"/>
</dbReference>
<comment type="caution">
    <text evidence="6">The sequence shown here is derived from an EMBL/GenBank/DDBJ whole genome shotgun (WGS) entry which is preliminary data.</text>
</comment>
<gene>
    <name evidence="6" type="ORF">I0C86_33870</name>
</gene>
<dbReference type="InterPro" id="IPR001867">
    <property type="entry name" value="OmpR/PhoB-type_DNA-bd"/>
</dbReference>
<reference evidence="6 7" key="1">
    <citation type="submission" date="2020-11" db="EMBL/GenBank/DDBJ databases">
        <title>A novel isolate from a Black sea contaminated sediment with potential to produce alkanes: Plantactinospora alkalitolerans sp. nov.</title>
        <authorList>
            <person name="Carro L."/>
            <person name="Veyisoglu A."/>
            <person name="Guven K."/>
            <person name="Schumann P."/>
            <person name="Klenk H.-P."/>
            <person name="Sahin N."/>
        </authorList>
    </citation>
    <scope>NUCLEOTIDE SEQUENCE [LARGE SCALE GENOMIC DNA]</scope>
    <source>
        <strain evidence="6 7">S1510</strain>
    </source>
</reference>
<keyword evidence="2" id="KW-0597">Phosphoprotein</keyword>
<dbReference type="SUPFAM" id="SSF46894">
    <property type="entry name" value="C-terminal effector domain of the bipartite response regulators"/>
    <property type="match status" value="1"/>
</dbReference>
<dbReference type="InterPro" id="IPR001789">
    <property type="entry name" value="Sig_transdc_resp-reg_receiver"/>
</dbReference>
<sequence>MTVTEPAGGARSTTDSTAPRILIVDDEVFLADLVASALRYAGFASVTAPSCAEAEAAVARESPDLIILDVMLPDGSGMELCQRLRRAGFLAPVIFLTARQAVEDKIAGLTVGGDDYLTKPFSLDELIARVRAVLRRARSTETARGGGLSYADLEIDEDAHLVRRHGTTIHLSPTEFNLLRYLVCNAGRVVSKQQIVDHVWEYDFGGNQGVVSTYISYLRRKIDQFDPPLIHTVPRIGYMVRLPTP</sequence>
<dbReference type="Gene3D" id="1.10.10.10">
    <property type="entry name" value="Winged helix-like DNA-binding domain superfamily/Winged helix DNA-binding domain"/>
    <property type="match status" value="1"/>
</dbReference>
<organism evidence="6 7">
    <name type="scientific">Plantactinospora alkalitolerans</name>
    <dbReference type="NCBI Taxonomy" id="2789879"/>
    <lineage>
        <taxon>Bacteria</taxon>
        <taxon>Bacillati</taxon>
        <taxon>Actinomycetota</taxon>
        <taxon>Actinomycetes</taxon>
        <taxon>Micromonosporales</taxon>
        <taxon>Micromonosporaceae</taxon>
        <taxon>Plantactinospora</taxon>
    </lineage>
</organism>
<keyword evidence="7" id="KW-1185">Reference proteome</keyword>
<dbReference type="Proteomes" id="UP000638560">
    <property type="component" value="Unassembled WGS sequence"/>
</dbReference>
<dbReference type="InterPro" id="IPR036388">
    <property type="entry name" value="WH-like_DNA-bd_sf"/>
</dbReference>
<dbReference type="RefSeq" id="WP_196205385.1">
    <property type="nucleotide sequence ID" value="NZ_JADPUN010000300.1"/>
</dbReference>
<feature type="domain" description="Response regulatory" evidence="4">
    <location>
        <begin position="20"/>
        <end position="134"/>
    </location>
</feature>
<keyword evidence="1 3" id="KW-0238">DNA-binding</keyword>
<protein>
    <submittedName>
        <fullName evidence="6">Response regulator transcription factor</fullName>
    </submittedName>
</protein>
<dbReference type="InterPro" id="IPR011006">
    <property type="entry name" value="CheY-like_superfamily"/>
</dbReference>
<feature type="domain" description="OmpR/PhoB-type" evidence="5">
    <location>
        <begin position="145"/>
        <end position="242"/>
    </location>
</feature>
<evidence type="ECO:0000313" key="6">
    <source>
        <dbReference type="EMBL" id="MBF9133887.1"/>
    </source>
</evidence>
<feature type="DNA-binding region" description="OmpR/PhoB-type" evidence="3">
    <location>
        <begin position="145"/>
        <end position="242"/>
    </location>
</feature>
<proteinExistence type="predicted"/>
<dbReference type="SMART" id="SM00862">
    <property type="entry name" value="Trans_reg_C"/>
    <property type="match status" value="1"/>
</dbReference>